<keyword evidence="2" id="KW-1185">Reference proteome</keyword>
<organism evidence="1 2">
    <name type="scientific">Maribacter caenipelagi</name>
    <dbReference type="NCBI Taxonomy" id="1447781"/>
    <lineage>
        <taxon>Bacteria</taxon>
        <taxon>Pseudomonadati</taxon>
        <taxon>Bacteroidota</taxon>
        <taxon>Flavobacteriia</taxon>
        <taxon>Flavobacteriales</taxon>
        <taxon>Flavobacteriaceae</taxon>
        <taxon>Maribacter</taxon>
    </lineage>
</organism>
<dbReference type="Proteomes" id="UP000295274">
    <property type="component" value="Unassembled WGS sequence"/>
</dbReference>
<reference evidence="1 2" key="1">
    <citation type="submission" date="2019-03" db="EMBL/GenBank/DDBJ databases">
        <title>Genomic Encyclopedia of Type Strains, Phase III (KMG-III): the genomes of soil and plant-associated and newly described type strains.</title>
        <authorList>
            <person name="Whitman W."/>
        </authorList>
    </citation>
    <scope>NUCLEOTIDE SEQUENCE [LARGE SCALE GENOMIC DNA]</scope>
    <source>
        <strain evidence="1 2">CECT 8455</strain>
    </source>
</reference>
<dbReference type="EMBL" id="SNZW01000015">
    <property type="protein sequence ID" value="TDS14322.1"/>
    <property type="molecule type" value="Genomic_DNA"/>
</dbReference>
<comment type="caution">
    <text evidence="1">The sequence shown here is derived from an EMBL/GenBank/DDBJ whole genome shotgun (WGS) entry which is preliminary data.</text>
</comment>
<protein>
    <submittedName>
        <fullName evidence="1">Uncharacterized protein</fullName>
    </submittedName>
</protein>
<name>A0A4R7D228_9FLAO</name>
<gene>
    <name evidence="1" type="ORF">DFQ03_2404</name>
</gene>
<accession>A0A4R7D228</accession>
<dbReference type="RefSeq" id="WP_133673360.1">
    <property type="nucleotide sequence ID" value="NZ_SNZW01000015.1"/>
</dbReference>
<proteinExistence type="predicted"/>
<dbReference type="AlphaFoldDB" id="A0A4R7D228"/>
<evidence type="ECO:0000313" key="1">
    <source>
        <dbReference type="EMBL" id="TDS14322.1"/>
    </source>
</evidence>
<evidence type="ECO:0000313" key="2">
    <source>
        <dbReference type="Proteomes" id="UP000295274"/>
    </source>
</evidence>
<sequence length="122" mass="14015">MKKYVLTAIINFISLSEGFAEENGVPAKTNITGHEHPTILPNYRVDFQIDASKAKSLQVVLGSTYNMLIAIIPFIKRNYSVHLNSENLSMFKEKKCKAFYSFRWPFLYDLQTIFSTFPITIV</sequence>